<comment type="caution">
    <text evidence="2">The sequence shown here is derived from an EMBL/GenBank/DDBJ whole genome shotgun (WGS) entry which is preliminary data.</text>
</comment>
<accession>A0ABV8IFN2</accession>
<proteinExistence type="predicted"/>
<evidence type="ECO:0000313" key="2">
    <source>
        <dbReference type="EMBL" id="MFC4062931.1"/>
    </source>
</evidence>
<name>A0ABV8IFN2_9ACTN</name>
<protein>
    <submittedName>
        <fullName evidence="2">Uncharacterized protein</fullName>
    </submittedName>
</protein>
<organism evidence="2 3">
    <name type="scientific">Planomonospora corallina</name>
    <dbReference type="NCBI Taxonomy" id="1806052"/>
    <lineage>
        <taxon>Bacteria</taxon>
        <taxon>Bacillati</taxon>
        <taxon>Actinomycetota</taxon>
        <taxon>Actinomycetes</taxon>
        <taxon>Streptosporangiales</taxon>
        <taxon>Streptosporangiaceae</taxon>
        <taxon>Planomonospora</taxon>
    </lineage>
</organism>
<gene>
    <name evidence="2" type="ORF">ACFOWE_32010</name>
</gene>
<dbReference type="RefSeq" id="WP_377294488.1">
    <property type="nucleotide sequence ID" value="NZ_JBHSBM010000075.1"/>
</dbReference>
<reference evidence="3" key="1">
    <citation type="journal article" date="2019" name="Int. J. Syst. Evol. Microbiol.">
        <title>The Global Catalogue of Microorganisms (GCM) 10K type strain sequencing project: providing services to taxonomists for standard genome sequencing and annotation.</title>
        <authorList>
            <consortium name="The Broad Institute Genomics Platform"/>
            <consortium name="The Broad Institute Genome Sequencing Center for Infectious Disease"/>
            <person name="Wu L."/>
            <person name="Ma J."/>
        </authorList>
    </citation>
    <scope>NUCLEOTIDE SEQUENCE [LARGE SCALE GENOMIC DNA]</scope>
    <source>
        <strain evidence="3">TBRC 4489</strain>
    </source>
</reference>
<feature type="region of interest" description="Disordered" evidence="1">
    <location>
        <begin position="151"/>
        <end position="213"/>
    </location>
</feature>
<sequence>MPTAGQVAARWELIRAARLDELRMPARDWVRPAECVPVPVPDFVPVPDLGLGPDLVLAPVLGPGPRLAAVEPVPAADLADRPVPVTRSVPWPAEQSPAVPVPRTAEPAAEAARLPACADARRPVDRPVEPREVRTRRLGLARAPLALRRARVAAARERPPRPVAALDGPISTGPVHDRRVRGGPVSGGPQPRPSARIRPGELAVHRTSARQPD</sequence>
<dbReference type="Proteomes" id="UP001595850">
    <property type="component" value="Unassembled WGS sequence"/>
</dbReference>
<evidence type="ECO:0000313" key="3">
    <source>
        <dbReference type="Proteomes" id="UP001595850"/>
    </source>
</evidence>
<keyword evidence="3" id="KW-1185">Reference proteome</keyword>
<evidence type="ECO:0000256" key="1">
    <source>
        <dbReference type="SAM" id="MobiDB-lite"/>
    </source>
</evidence>
<dbReference type="EMBL" id="JBHSBM010000075">
    <property type="protein sequence ID" value="MFC4062931.1"/>
    <property type="molecule type" value="Genomic_DNA"/>
</dbReference>